<dbReference type="EMBL" id="JAPVEB010000001">
    <property type="protein sequence ID" value="KAJ5282760.1"/>
    <property type="molecule type" value="Genomic_DNA"/>
</dbReference>
<comment type="caution">
    <text evidence="1">The sequence shown here is derived from an EMBL/GenBank/DDBJ whole genome shotgun (WGS) entry which is preliminary data.</text>
</comment>
<keyword evidence="2" id="KW-1185">Reference proteome</keyword>
<proteinExistence type="predicted"/>
<sequence length="75" mass="8100">MRNNHSNSSWNNLQDPCTTSTITIVESEGVVGANAQNLGSGGIVCNVDLTNLACSAPFQALPINMISRDWMKFDE</sequence>
<name>A0ABQ8WUW2_PENCH</name>
<accession>A0ABQ8WUW2</accession>
<gene>
    <name evidence="1" type="ORF">N7505_000740</name>
</gene>
<reference evidence="1 2" key="1">
    <citation type="journal article" date="2023" name="IMA Fungus">
        <title>Comparative genomic study of the Penicillium genus elucidates a diverse pangenome and 15 lateral gene transfer events.</title>
        <authorList>
            <person name="Petersen C."/>
            <person name="Sorensen T."/>
            <person name="Nielsen M.R."/>
            <person name="Sondergaard T.E."/>
            <person name="Sorensen J.L."/>
            <person name="Fitzpatrick D.A."/>
            <person name="Frisvad J.C."/>
            <person name="Nielsen K.L."/>
        </authorList>
    </citation>
    <scope>NUCLEOTIDE SEQUENCE [LARGE SCALE GENOMIC DNA]</scope>
    <source>
        <strain evidence="1 2">IBT 3361</strain>
    </source>
</reference>
<evidence type="ECO:0000313" key="2">
    <source>
        <dbReference type="Proteomes" id="UP001220256"/>
    </source>
</evidence>
<evidence type="ECO:0000313" key="1">
    <source>
        <dbReference type="EMBL" id="KAJ5282760.1"/>
    </source>
</evidence>
<dbReference type="Proteomes" id="UP001220256">
    <property type="component" value="Unassembled WGS sequence"/>
</dbReference>
<protein>
    <submittedName>
        <fullName evidence="1">Uncharacterized protein</fullName>
    </submittedName>
</protein>
<organism evidence="1 2">
    <name type="scientific">Penicillium chrysogenum</name>
    <name type="common">Penicillium notatum</name>
    <dbReference type="NCBI Taxonomy" id="5076"/>
    <lineage>
        <taxon>Eukaryota</taxon>
        <taxon>Fungi</taxon>
        <taxon>Dikarya</taxon>
        <taxon>Ascomycota</taxon>
        <taxon>Pezizomycotina</taxon>
        <taxon>Eurotiomycetes</taxon>
        <taxon>Eurotiomycetidae</taxon>
        <taxon>Eurotiales</taxon>
        <taxon>Aspergillaceae</taxon>
        <taxon>Penicillium</taxon>
        <taxon>Penicillium chrysogenum species complex</taxon>
    </lineage>
</organism>